<sequence length="336" mass="37551">MRFSLFYNCGIFPGKEVSELYHEIEEQAIIADRLGFDAIWLANQHFEACSSTSSPFLHLARISSLTSSIELGTLVEAPYYHPLRLAEDIALLDILSGGRVRLGIGPGSINEWHNSAHCDISLDKKTARMLEMVAVLRQAFDEGCIDFLGNYYQYEGVELLAQPLQLAQQLIWITANNATPEIAGVAGYSLLMPDRGTANATRQYLDRYRAYLNGKSGFVSQQYFVSVASCEREAQAQMRSILARYTRSLDTFAFHGYPNGREYAALSRRLNLIIGTPSSVVEQLSAIQQEYGINEIVCQVYNDGMQHEDVVRSITLLGEEVLPGLQQLHPLESVLE</sequence>
<dbReference type="RefSeq" id="WP_126630189.1">
    <property type="nucleotide sequence ID" value="NZ_BIFT01000002.1"/>
</dbReference>
<dbReference type="InterPro" id="IPR036661">
    <property type="entry name" value="Luciferase-like_sf"/>
</dbReference>
<keyword evidence="1" id="KW-0560">Oxidoreductase</keyword>
<evidence type="ECO:0000256" key="2">
    <source>
        <dbReference type="ARBA" id="ARBA00023033"/>
    </source>
</evidence>
<dbReference type="GO" id="GO:0005829">
    <property type="term" value="C:cytosol"/>
    <property type="evidence" value="ECO:0007669"/>
    <property type="project" value="TreeGrafter"/>
</dbReference>
<protein>
    <submittedName>
        <fullName evidence="4">Monooxygenase</fullName>
    </submittedName>
</protein>
<keyword evidence="5" id="KW-1185">Reference proteome</keyword>
<feature type="domain" description="Luciferase-like" evidence="3">
    <location>
        <begin position="1"/>
        <end position="290"/>
    </location>
</feature>
<dbReference type="PANTHER" id="PTHR30137:SF8">
    <property type="entry name" value="BLR5498 PROTEIN"/>
    <property type="match status" value="1"/>
</dbReference>
<dbReference type="PANTHER" id="PTHR30137">
    <property type="entry name" value="LUCIFERASE-LIKE MONOOXYGENASE"/>
    <property type="match status" value="1"/>
</dbReference>
<keyword evidence="2 4" id="KW-0503">Monooxygenase</keyword>
<dbReference type="SUPFAM" id="SSF51679">
    <property type="entry name" value="Bacterial luciferase-like"/>
    <property type="match status" value="1"/>
</dbReference>
<proteinExistence type="predicted"/>
<dbReference type="EMBL" id="BIFT01000002">
    <property type="protein sequence ID" value="GCE30020.1"/>
    <property type="molecule type" value="Genomic_DNA"/>
</dbReference>
<reference evidence="5" key="1">
    <citation type="submission" date="2018-12" db="EMBL/GenBank/DDBJ databases">
        <title>Tengunoibacter tsumagoiensis gen. nov., sp. nov., Dictyobacter kobayashii sp. nov., D. alpinus sp. nov., and D. joshuensis sp. nov. and description of Dictyobacteraceae fam. nov. within the order Ktedonobacterales isolated from Tengu-no-mugimeshi.</title>
        <authorList>
            <person name="Wang C.M."/>
            <person name="Zheng Y."/>
            <person name="Sakai Y."/>
            <person name="Toyoda A."/>
            <person name="Minakuchi Y."/>
            <person name="Abe K."/>
            <person name="Yokota A."/>
            <person name="Yabe S."/>
        </authorList>
    </citation>
    <scope>NUCLEOTIDE SEQUENCE [LARGE SCALE GENOMIC DNA]</scope>
    <source>
        <strain evidence="5">Uno16</strain>
    </source>
</reference>
<dbReference type="InterPro" id="IPR011251">
    <property type="entry name" value="Luciferase-like_dom"/>
</dbReference>
<comment type="caution">
    <text evidence="4">The sequence shown here is derived from an EMBL/GenBank/DDBJ whole genome shotgun (WGS) entry which is preliminary data.</text>
</comment>
<evidence type="ECO:0000313" key="4">
    <source>
        <dbReference type="EMBL" id="GCE30020.1"/>
    </source>
</evidence>
<accession>A0A402BFG6</accession>
<evidence type="ECO:0000256" key="1">
    <source>
        <dbReference type="ARBA" id="ARBA00023002"/>
    </source>
</evidence>
<organism evidence="4 5">
    <name type="scientific">Dictyobacter alpinus</name>
    <dbReference type="NCBI Taxonomy" id="2014873"/>
    <lineage>
        <taxon>Bacteria</taxon>
        <taxon>Bacillati</taxon>
        <taxon>Chloroflexota</taxon>
        <taxon>Ktedonobacteria</taxon>
        <taxon>Ktedonobacterales</taxon>
        <taxon>Dictyobacteraceae</taxon>
        <taxon>Dictyobacter</taxon>
    </lineage>
</organism>
<evidence type="ECO:0000313" key="5">
    <source>
        <dbReference type="Proteomes" id="UP000287171"/>
    </source>
</evidence>
<dbReference type="GO" id="GO:0016705">
    <property type="term" value="F:oxidoreductase activity, acting on paired donors, with incorporation or reduction of molecular oxygen"/>
    <property type="evidence" value="ECO:0007669"/>
    <property type="project" value="InterPro"/>
</dbReference>
<dbReference type="Pfam" id="PF00296">
    <property type="entry name" value="Bac_luciferase"/>
    <property type="match status" value="1"/>
</dbReference>
<dbReference type="AlphaFoldDB" id="A0A402BFG6"/>
<evidence type="ECO:0000259" key="3">
    <source>
        <dbReference type="Pfam" id="PF00296"/>
    </source>
</evidence>
<dbReference type="GO" id="GO:0004497">
    <property type="term" value="F:monooxygenase activity"/>
    <property type="evidence" value="ECO:0007669"/>
    <property type="project" value="UniProtKB-KW"/>
</dbReference>
<dbReference type="InterPro" id="IPR050766">
    <property type="entry name" value="Bact_Lucif_Oxidored"/>
</dbReference>
<name>A0A402BFG6_9CHLR</name>
<dbReference type="Proteomes" id="UP000287171">
    <property type="component" value="Unassembled WGS sequence"/>
</dbReference>
<dbReference type="Gene3D" id="3.20.20.30">
    <property type="entry name" value="Luciferase-like domain"/>
    <property type="match status" value="1"/>
</dbReference>
<gene>
    <name evidence="4" type="ORF">KDA_55040</name>
</gene>
<dbReference type="OrthoDB" id="9814695at2"/>